<feature type="region of interest" description="Disordered" evidence="7">
    <location>
        <begin position="64"/>
        <end position="97"/>
    </location>
</feature>
<keyword evidence="2" id="KW-0540">Nuclease</keyword>
<feature type="compositionally biased region" description="Acidic residues" evidence="7">
    <location>
        <begin position="72"/>
        <end position="97"/>
    </location>
</feature>
<comment type="caution">
    <text evidence="8">The sequence shown here is derived from an EMBL/GenBank/DDBJ whole genome shotgun (WGS) entry which is preliminary data.</text>
</comment>
<keyword evidence="3" id="KW-0479">Metal-binding</keyword>
<protein>
    <submittedName>
        <fullName evidence="8">Three-prime repair exonuclease 1</fullName>
    </submittedName>
</protein>
<evidence type="ECO:0000313" key="8">
    <source>
        <dbReference type="EMBL" id="GFN92629.1"/>
    </source>
</evidence>
<dbReference type="InterPro" id="IPR012337">
    <property type="entry name" value="RNaseH-like_sf"/>
</dbReference>
<keyword evidence="9" id="KW-1185">Reference proteome</keyword>
<sequence length="325" mass="36977">MATAGASSQNQIKCFVFMDLGTTGLPDKKKTPRITEMGFIALTRTDLKRGSLPGPPKKLLLRINPRARSEFGGDDDNEGIADDQENDDDAGNVIDDDDEGHAATAAAADDVVKVLMIRMLKLSRNRIEVRLSNGLHCLKIIMWNLRQVFPGFHRDFVKQVGIFEQQTIYNFLKDLPRPICIVAHNGKRFDFPLFLANLRQWLRNHLHDVLCADSLEAFKEFERQALLPGKISYALDNIYTRVFGEPPRGPHTAEQDCHKIITIIRAMDFDSFPQWCDKNSVPLLSIKPMYQFQLSWKYYSNTHTINCILFVNLSVGKIQLDLKAK</sequence>
<evidence type="ECO:0000313" key="9">
    <source>
        <dbReference type="Proteomes" id="UP000735302"/>
    </source>
</evidence>
<dbReference type="GO" id="GO:0003676">
    <property type="term" value="F:nucleic acid binding"/>
    <property type="evidence" value="ECO:0007669"/>
    <property type="project" value="InterPro"/>
</dbReference>
<dbReference type="PANTHER" id="PTHR13058">
    <property type="entry name" value="THREE PRIME REPAIR EXONUCLEASE 1, 2"/>
    <property type="match status" value="1"/>
</dbReference>
<evidence type="ECO:0000256" key="4">
    <source>
        <dbReference type="ARBA" id="ARBA00022801"/>
    </source>
</evidence>
<evidence type="ECO:0000256" key="1">
    <source>
        <dbReference type="ARBA" id="ARBA00001946"/>
    </source>
</evidence>
<dbReference type="GO" id="GO:0046872">
    <property type="term" value="F:metal ion binding"/>
    <property type="evidence" value="ECO:0007669"/>
    <property type="project" value="UniProtKB-KW"/>
</dbReference>
<reference evidence="8 9" key="1">
    <citation type="journal article" date="2021" name="Elife">
        <title>Chloroplast acquisition without the gene transfer in kleptoplastic sea slugs, Plakobranchus ocellatus.</title>
        <authorList>
            <person name="Maeda T."/>
            <person name="Takahashi S."/>
            <person name="Yoshida T."/>
            <person name="Shimamura S."/>
            <person name="Takaki Y."/>
            <person name="Nagai Y."/>
            <person name="Toyoda A."/>
            <person name="Suzuki Y."/>
            <person name="Arimoto A."/>
            <person name="Ishii H."/>
            <person name="Satoh N."/>
            <person name="Nishiyama T."/>
            <person name="Hasebe M."/>
            <person name="Maruyama T."/>
            <person name="Minagawa J."/>
            <person name="Obokata J."/>
            <person name="Shigenobu S."/>
        </authorList>
    </citation>
    <scope>NUCLEOTIDE SEQUENCE [LARGE SCALE GENOMIC DNA]</scope>
</reference>
<evidence type="ECO:0000256" key="7">
    <source>
        <dbReference type="SAM" id="MobiDB-lite"/>
    </source>
</evidence>
<organism evidence="8 9">
    <name type="scientific">Plakobranchus ocellatus</name>
    <dbReference type="NCBI Taxonomy" id="259542"/>
    <lineage>
        <taxon>Eukaryota</taxon>
        <taxon>Metazoa</taxon>
        <taxon>Spiralia</taxon>
        <taxon>Lophotrochozoa</taxon>
        <taxon>Mollusca</taxon>
        <taxon>Gastropoda</taxon>
        <taxon>Heterobranchia</taxon>
        <taxon>Euthyneura</taxon>
        <taxon>Panpulmonata</taxon>
        <taxon>Sacoglossa</taxon>
        <taxon>Placobranchoidea</taxon>
        <taxon>Plakobranchidae</taxon>
        <taxon>Plakobranchus</taxon>
    </lineage>
</organism>
<dbReference type="EMBL" id="BLXT01002259">
    <property type="protein sequence ID" value="GFN92629.1"/>
    <property type="molecule type" value="Genomic_DNA"/>
</dbReference>
<gene>
    <name evidence="8" type="ORF">PoB_001913500</name>
</gene>
<dbReference type="GO" id="GO:0008296">
    <property type="term" value="F:3'-5'-DNA exonuclease activity"/>
    <property type="evidence" value="ECO:0007669"/>
    <property type="project" value="TreeGrafter"/>
</dbReference>
<keyword evidence="6" id="KW-0460">Magnesium</keyword>
<accession>A0AAV3ZAS2</accession>
<dbReference type="GO" id="GO:0005737">
    <property type="term" value="C:cytoplasm"/>
    <property type="evidence" value="ECO:0007669"/>
    <property type="project" value="TreeGrafter"/>
</dbReference>
<name>A0AAV3ZAS2_9GAST</name>
<evidence type="ECO:0000256" key="5">
    <source>
        <dbReference type="ARBA" id="ARBA00022839"/>
    </source>
</evidence>
<keyword evidence="5 8" id="KW-0269">Exonuclease</keyword>
<dbReference type="Gene3D" id="3.30.420.10">
    <property type="entry name" value="Ribonuclease H-like superfamily/Ribonuclease H"/>
    <property type="match status" value="2"/>
</dbReference>
<dbReference type="Proteomes" id="UP000735302">
    <property type="component" value="Unassembled WGS sequence"/>
</dbReference>
<dbReference type="GO" id="GO:0006308">
    <property type="term" value="P:DNA catabolic process"/>
    <property type="evidence" value="ECO:0007669"/>
    <property type="project" value="TreeGrafter"/>
</dbReference>
<dbReference type="SUPFAM" id="SSF53098">
    <property type="entry name" value="Ribonuclease H-like"/>
    <property type="match status" value="1"/>
</dbReference>
<dbReference type="AlphaFoldDB" id="A0AAV3ZAS2"/>
<proteinExistence type="predicted"/>
<keyword evidence="4" id="KW-0378">Hydrolase</keyword>
<comment type="cofactor">
    <cofactor evidence="1">
        <name>Mg(2+)</name>
        <dbReference type="ChEBI" id="CHEBI:18420"/>
    </cofactor>
</comment>
<dbReference type="InterPro" id="IPR040393">
    <property type="entry name" value="TREX1/2"/>
</dbReference>
<evidence type="ECO:0000256" key="6">
    <source>
        <dbReference type="ARBA" id="ARBA00022842"/>
    </source>
</evidence>
<evidence type="ECO:0000256" key="2">
    <source>
        <dbReference type="ARBA" id="ARBA00022722"/>
    </source>
</evidence>
<dbReference type="PANTHER" id="PTHR13058:SF19">
    <property type="entry name" value="LD40940P"/>
    <property type="match status" value="1"/>
</dbReference>
<evidence type="ECO:0000256" key="3">
    <source>
        <dbReference type="ARBA" id="ARBA00022723"/>
    </source>
</evidence>
<dbReference type="InterPro" id="IPR036397">
    <property type="entry name" value="RNaseH_sf"/>
</dbReference>